<dbReference type="InterPro" id="IPR037176">
    <property type="entry name" value="Osmotin/thaumatin-like_sf"/>
</dbReference>
<feature type="disulfide bond" evidence="1">
    <location>
        <begin position="30"/>
        <end position="256"/>
    </location>
</feature>
<feature type="disulfide bond" evidence="1">
    <location>
        <begin position="186"/>
        <end position="198"/>
    </location>
</feature>
<feature type="disulfide bond" evidence="1">
    <location>
        <begin position="157"/>
        <end position="224"/>
    </location>
</feature>
<protein>
    <submittedName>
        <fullName evidence="4">Thaumatin family-domain-containing protein</fullName>
    </submittedName>
</protein>
<feature type="disulfide bond" evidence="1">
    <location>
        <begin position="99"/>
        <end position="105"/>
    </location>
</feature>
<dbReference type="EMBL" id="VDMD01000003">
    <property type="protein sequence ID" value="TRM66933.1"/>
    <property type="molecule type" value="Genomic_DNA"/>
</dbReference>
<proteinExistence type="predicted"/>
<feature type="disulfide bond" evidence="1">
    <location>
        <begin position="152"/>
        <end position="243"/>
    </location>
</feature>
<evidence type="ECO:0000313" key="4">
    <source>
        <dbReference type="EMBL" id="TRM66933.1"/>
    </source>
</evidence>
<dbReference type="SMART" id="SM00205">
    <property type="entry name" value="THN"/>
    <property type="match status" value="1"/>
</dbReference>
<feature type="signal peptide" evidence="3">
    <location>
        <begin position="1"/>
        <end position="21"/>
    </location>
</feature>
<evidence type="ECO:0000313" key="5">
    <source>
        <dbReference type="Proteomes" id="UP000320762"/>
    </source>
</evidence>
<dbReference type="Proteomes" id="UP000320762">
    <property type="component" value="Unassembled WGS sequence"/>
</dbReference>
<dbReference type="Gene3D" id="2.60.110.10">
    <property type="entry name" value="Thaumatin"/>
    <property type="match status" value="1"/>
</dbReference>
<feature type="region of interest" description="Disordered" evidence="2">
    <location>
        <begin position="263"/>
        <end position="299"/>
    </location>
</feature>
<organism evidence="4 5">
    <name type="scientific">Schizophyllum amplum</name>
    <dbReference type="NCBI Taxonomy" id="97359"/>
    <lineage>
        <taxon>Eukaryota</taxon>
        <taxon>Fungi</taxon>
        <taxon>Dikarya</taxon>
        <taxon>Basidiomycota</taxon>
        <taxon>Agaricomycotina</taxon>
        <taxon>Agaricomycetes</taxon>
        <taxon>Agaricomycetidae</taxon>
        <taxon>Agaricales</taxon>
        <taxon>Schizophyllaceae</taxon>
        <taxon>Schizophyllum</taxon>
    </lineage>
</organism>
<gene>
    <name evidence="4" type="ORF">BD626DRAFT_484229</name>
</gene>
<dbReference type="PANTHER" id="PTHR31048">
    <property type="entry name" value="OS03G0233200 PROTEIN"/>
    <property type="match status" value="1"/>
</dbReference>
<comment type="caution">
    <text evidence="4">The sequence shown here is derived from an EMBL/GenBank/DDBJ whole genome shotgun (WGS) entry which is preliminary data.</text>
</comment>
<keyword evidence="5" id="KW-1185">Reference proteome</keyword>
<reference evidence="4 5" key="1">
    <citation type="journal article" date="2019" name="New Phytol.">
        <title>Comparative genomics reveals unique wood-decay strategies and fruiting body development in the Schizophyllaceae.</title>
        <authorList>
            <person name="Almasi E."/>
            <person name="Sahu N."/>
            <person name="Krizsan K."/>
            <person name="Balint B."/>
            <person name="Kovacs G.M."/>
            <person name="Kiss B."/>
            <person name="Cseklye J."/>
            <person name="Drula E."/>
            <person name="Henrissat B."/>
            <person name="Nagy I."/>
            <person name="Chovatia M."/>
            <person name="Adam C."/>
            <person name="LaButti K."/>
            <person name="Lipzen A."/>
            <person name="Riley R."/>
            <person name="Grigoriev I.V."/>
            <person name="Nagy L.G."/>
        </authorList>
    </citation>
    <scope>NUCLEOTIDE SEQUENCE [LARGE SCALE GENOMIC DNA]</scope>
    <source>
        <strain evidence="4 5">NL-1724</strain>
    </source>
</reference>
<feature type="disulfide bond" evidence="1">
    <location>
        <begin position="199"/>
        <end position="209"/>
    </location>
</feature>
<dbReference type="SUPFAM" id="SSF49870">
    <property type="entry name" value="Osmotin, thaumatin-like protein"/>
    <property type="match status" value="1"/>
</dbReference>
<feature type="disulfide bond" evidence="1">
    <location>
        <begin position="82"/>
        <end position="94"/>
    </location>
</feature>
<dbReference type="PIRSF" id="PIRSF002703">
    <property type="entry name" value="Thaumatin"/>
    <property type="match status" value="1"/>
</dbReference>
<accession>A0A550CQ47</accession>
<keyword evidence="3" id="KW-0732">Signal</keyword>
<feature type="chain" id="PRO_5022122476" evidence="3">
    <location>
        <begin position="22"/>
        <end position="329"/>
    </location>
</feature>
<dbReference type="OrthoDB" id="430315at2759"/>
<dbReference type="Pfam" id="PF00314">
    <property type="entry name" value="Thaumatin"/>
    <property type="match status" value="1"/>
</dbReference>
<evidence type="ECO:0000256" key="2">
    <source>
        <dbReference type="SAM" id="MobiDB-lite"/>
    </source>
</evidence>
<sequence>MILTRRLSRSLFLFSIRQIAARTFTVTNSCPFTIWPAMYTDLNVGTAVPDQPTGWEASAGSSATFDVPDNWKAGRIWGRRDCDFSSGSTDPTTCLTGGCNGGLLCDNTTGTGVPPCTVAEWTLQGDGNRDFYDVSLVDGFDLPMSITNTQNCPVAGCFVDLNPSCPDALRGSTNSTGSPVGCNSACQVDDNQADSPNCCSGSYATADTCPSSGVAYYSYFKGNCPNAYAYAYDESSGTALFTCDASLDADYTLEFCPSANASTSTAASGSTPATSGPASATSQNGGPASSSTSSTDENAARSLGTDVNGAFVHLTYAFGLLIVVHFKLL</sequence>
<feature type="compositionally biased region" description="Polar residues" evidence="2">
    <location>
        <begin position="283"/>
        <end position="297"/>
    </location>
</feature>
<dbReference type="STRING" id="97359.A0A550CQ47"/>
<dbReference type="InterPro" id="IPR001938">
    <property type="entry name" value="Thaumatin"/>
</dbReference>
<keyword evidence="1" id="KW-1015">Disulfide bond</keyword>
<dbReference type="AlphaFoldDB" id="A0A550CQ47"/>
<evidence type="ECO:0000256" key="3">
    <source>
        <dbReference type="SAM" id="SignalP"/>
    </source>
</evidence>
<evidence type="ECO:0000256" key="1">
    <source>
        <dbReference type="PIRSR" id="PIRSR002703-1"/>
    </source>
</evidence>
<feature type="compositionally biased region" description="Low complexity" evidence="2">
    <location>
        <begin position="263"/>
        <end position="282"/>
    </location>
</feature>
<name>A0A550CQ47_9AGAR</name>
<dbReference type="PROSITE" id="PS51367">
    <property type="entry name" value="THAUMATIN_2"/>
    <property type="match status" value="1"/>
</dbReference>
<feature type="disulfide bond" evidence="1">
    <location>
        <begin position="165"/>
        <end position="182"/>
    </location>
</feature>